<feature type="chain" id="PRO_5013136704" evidence="1">
    <location>
        <begin position="21"/>
        <end position="98"/>
    </location>
</feature>
<evidence type="ECO:0000313" key="3">
    <source>
        <dbReference type="Proteomes" id="UP000187429"/>
    </source>
</evidence>
<sequence>MMFRNNILFAAFACFALGSAVPGEAFGVRSGGGLDAELQHSASDTRVANGSPSVNKRATTVYTVDFAARTGLNDITVSRCSKNANYTTGFLDMQIDAT</sequence>
<evidence type="ECO:0000313" key="2">
    <source>
        <dbReference type="EMBL" id="OMJ26961.1"/>
    </source>
</evidence>
<dbReference type="AlphaFoldDB" id="A0A1R1YJ72"/>
<evidence type="ECO:0000256" key="1">
    <source>
        <dbReference type="SAM" id="SignalP"/>
    </source>
</evidence>
<keyword evidence="1" id="KW-0732">Signal</keyword>
<reference evidence="3" key="1">
    <citation type="submission" date="2017-01" db="EMBL/GenBank/DDBJ databases">
        <authorList>
            <person name="Wang Y."/>
            <person name="White M."/>
            <person name="Kvist S."/>
            <person name="Moncalvo J.-M."/>
        </authorList>
    </citation>
    <scope>NUCLEOTIDE SEQUENCE [LARGE SCALE GENOMIC DNA]</scope>
    <source>
        <strain evidence="3">ID-206-W2</strain>
    </source>
</reference>
<comment type="caution">
    <text evidence="2">The sequence shown here is derived from an EMBL/GenBank/DDBJ whole genome shotgun (WGS) entry which is preliminary data.</text>
</comment>
<dbReference type="Proteomes" id="UP000187429">
    <property type="component" value="Unassembled WGS sequence"/>
</dbReference>
<keyword evidence="3" id="KW-1185">Reference proteome</keyword>
<feature type="non-terminal residue" evidence="2">
    <location>
        <position position="98"/>
    </location>
</feature>
<protein>
    <submittedName>
        <fullName evidence="2">Uncharacterized protein</fullName>
    </submittedName>
</protein>
<organism evidence="2 3">
    <name type="scientific">Smittium culicis</name>
    <dbReference type="NCBI Taxonomy" id="133412"/>
    <lineage>
        <taxon>Eukaryota</taxon>
        <taxon>Fungi</taxon>
        <taxon>Fungi incertae sedis</taxon>
        <taxon>Zoopagomycota</taxon>
        <taxon>Kickxellomycotina</taxon>
        <taxon>Harpellomycetes</taxon>
        <taxon>Harpellales</taxon>
        <taxon>Legeriomycetaceae</taxon>
        <taxon>Smittium</taxon>
    </lineage>
</organism>
<proteinExistence type="predicted"/>
<feature type="signal peptide" evidence="1">
    <location>
        <begin position="1"/>
        <end position="20"/>
    </location>
</feature>
<name>A0A1R1YJ72_9FUNG</name>
<accession>A0A1R1YJ72</accession>
<dbReference type="EMBL" id="LSSM01001251">
    <property type="protein sequence ID" value="OMJ26961.1"/>
    <property type="molecule type" value="Genomic_DNA"/>
</dbReference>
<gene>
    <name evidence="2" type="ORF">AYI69_g3620</name>
</gene>